<keyword evidence="8" id="KW-1185">Reference proteome</keyword>
<evidence type="ECO:0000256" key="3">
    <source>
        <dbReference type="ARBA" id="ARBA00022741"/>
    </source>
</evidence>
<dbReference type="PROSITE" id="PS50030">
    <property type="entry name" value="UBA"/>
    <property type="match status" value="1"/>
</dbReference>
<evidence type="ECO:0000313" key="7">
    <source>
        <dbReference type="EMBL" id="EFJ13743.1"/>
    </source>
</evidence>
<dbReference type="OMA" id="RIILSQC"/>
<dbReference type="GO" id="GO:0006261">
    <property type="term" value="P:DNA-templated DNA replication"/>
    <property type="evidence" value="ECO:0000318"/>
    <property type="project" value="GO_Central"/>
</dbReference>
<dbReference type="FunFam" id="1.20.272.10:FF:000001">
    <property type="entry name" value="Putative AAA family ATPase"/>
    <property type="match status" value="1"/>
</dbReference>
<evidence type="ECO:0000313" key="8">
    <source>
        <dbReference type="Proteomes" id="UP000001514"/>
    </source>
</evidence>
<feature type="domain" description="UBA" evidence="6">
    <location>
        <begin position="1"/>
        <end position="36"/>
    </location>
</feature>
<reference evidence="7 8" key="1">
    <citation type="journal article" date="2011" name="Science">
        <title>The Selaginella genome identifies genetic changes associated with the evolution of vascular plants.</title>
        <authorList>
            <person name="Banks J.A."/>
            <person name="Nishiyama T."/>
            <person name="Hasebe M."/>
            <person name="Bowman J.L."/>
            <person name="Gribskov M."/>
            <person name="dePamphilis C."/>
            <person name="Albert V.A."/>
            <person name="Aono N."/>
            <person name="Aoyama T."/>
            <person name="Ambrose B.A."/>
            <person name="Ashton N.W."/>
            <person name="Axtell M.J."/>
            <person name="Barker E."/>
            <person name="Barker M.S."/>
            <person name="Bennetzen J.L."/>
            <person name="Bonawitz N.D."/>
            <person name="Chapple C."/>
            <person name="Cheng C."/>
            <person name="Correa L.G."/>
            <person name="Dacre M."/>
            <person name="DeBarry J."/>
            <person name="Dreyer I."/>
            <person name="Elias M."/>
            <person name="Engstrom E.M."/>
            <person name="Estelle M."/>
            <person name="Feng L."/>
            <person name="Finet C."/>
            <person name="Floyd S.K."/>
            <person name="Frommer W.B."/>
            <person name="Fujita T."/>
            <person name="Gramzow L."/>
            <person name="Gutensohn M."/>
            <person name="Harholt J."/>
            <person name="Hattori M."/>
            <person name="Heyl A."/>
            <person name="Hirai T."/>
            <person name="Hiwatashi Y."/>
            <person name="Ishikawa M."/>
            <person name="Iwata M."/>
            <person name="Karol K.G."/>
            <person name="Koehler B."/>
            <person name="Kolukisaoglu U."/>
            <person name="Kubo M."/>
            <person name="Kurata T."/>
            <person name="Lalonde S."/>
            <person name="Li K."/>
            <person name="Li Y."/>
            <person name="Litt A."/>
            <person name="Lyons E."/>
            <person name="Manning G."/>
            <person name="Maruyama T."/>
            <person name="Michael T.P."/>
            <person name="Mikami K."/>
            <person name="Miyazaki S."/>
            <person name="Morinaga S."/>
            <person name="Murata T."/>
            <person name="Mueller-Roeber B."/>
            <person name="Nelson D.R."/>
            <person name="Obara M."/>
            <person name="Oguri Y."/>
            <person name="Olmstead R.G."/>
            <person name="Onodera N."/>
            <person name="Petersen B.L."/>
            <person name="Pils B."/>
            <person name="Prigge M."/>
            <person name="Rensing S.A."/>
            <person name="Riano-Pachon D.M."/>
            <person name="Roberts A.W."/>
            <person name="Sato Y."/>
            <person name="Scheller H.V."/>
            <person name="Schulz B."/>
            <person name="Schulz C."/>
            <person name="Shakirov E.V."/>
            <person name="Shibagaki N."/>
            <person name="Shinohara N."/>
            <person name="Shippen D.E."/>
            <person name="Soerensen I."/>
            <person name="Sotooka R."/>
            <person name="Sugimoto N."/>
            <person name="Sugita M."/>
            <person name="Sumikawa N."/>
            <person name="Tanurdzic M."/>
            <person name="Theissen G."/>
            <person name="Ulvskov P."/>
            <person name="Wakazuki S."/>
            <person name="Weng J.K."/>
            <person name="Willats W.W."/>
            <person name="Wipf D."/>
            <person name="Wolf P.G."/>
            <person name="Yang L."/>
            <person name="Zimmer A.D."/>
            <person name="Zhu Q."/>
            <person name="Mitros T."/>
            <person name="Hellsten U."/>
            <person name="Loque D."/>
            <person name="Otillar R."/>
            <person name="Salamov A."/>
            <person name="Schmutz J."/>
            <person name="Shapiro H."/>
            <person name="Lindquist E."/>
            <person name="Lucas S."/>
            <person name="Rokhsar D."/>
            <person name="Grigoriev I.V."/>
        </authorList>
    </citation>
    <scope>NUCLEOTIDE SEQUENCE [LARGE SCALE GENOMIC DNA]</scope>
</reference>
<dbReference type="InterPro" id="IPR021886">
    <property type="entry name" value="MgsA_C"/>
</dbReference>
<dbReference type="InterPro" id="IPR015940">
    <property type="entry name" value="UBA"/>
</dbReference>
<evidence type="ECO:0000256" key="2">
    <source>
        <dbReference type="ARBA" id="ARBA00022705"/>
    </source>
</evidence>
<dbReference type="Pfam" id="PF12002">
    <property type="entry name" value="MgsA_C"/>
    <property type="match status" value="1"/>
</dbReference>
<evidence type="ECO:0000256" key="1">
    <source>
        <dbReference type="ARBA" id="ARBA00008959"/>
    </source>
</evidence>
<dbReference type="Pfam" id="PF16193">
    <property type="entry name" value="AAA_assoc_2"/>
    <property type="match status" value="1"/>
</dbReference>
<dbReference type="SUPFAM" id="SSF52540">
    <property type="entry name" value="P-loop containing nucleoside triphosphate hydrolases"/>
    <property type="match status" value="1"/>
</dbReference>
<keyword evidence="2" id="KW-0235">DNA replication</keyword>
<accession>D8SP96</accession>
<dbReference type="CDD" id="cd18139">
    <property type="entry name" value="HLD_clamp_RarA"/>
    <property type="match status" value="1"/>
</dbReference>
<dbReference type="Gene3D" id="1.10.3710.10">
    <property type="entry name" value="DNA polymerase III clamp loader subunits, C-terminal domain"/>
    <property type="match status" value="1"/>
</dbReference>
<dbReference type="SUPFAM" id="SSF46934">
    <property type="entry name" value="UBA-like"/>
    <property type="match status" value="1"/>
</dbReference>
<dbReference type="InterPro" id="IPR008921">
    <property type="entry name" value="DNA_pol3_clamp-load_cplx_C"/>
</dbReference>
<evidence type="ECO:0000256" key="4">
    <source>
        <dbReference type="ARBA" id="ARBA00022840"/>
    </source>
</evidence>
<dbReference type="FunFam" id="3.40.50.300:FF:000137">
    <property type="entry name" value="Replication-associated recombination protein A"/>
    <property type="match status" value="1"/>
</dbReference>
<evidence type="ECO:0000259" key="6">
    <source>
        <dbReference type="PROSITE" id="PS50030"/>
    </source>
</evidence>
<proteinExistence type="inferred from homology"/>
<dbReference type="SMART" id="SM00382">
    <property type="entry name" value="AAA"/>
    <property type="match status" value="1"/>
</dbReference>
<protein>
    <recommendedName>
        <fullName evidence="6">UBA domain-containing protein</fullName>
    </recommendedName>
</protein>
<keyword evidence="4" id="KW-0067">ATP-binding</keyword>
<dbReference type="GO" id="GO:0003677">
    <property type="term" value="F:DNA binding"/>
    <property type="evidence" value="ECO:0007669"/>
    <property type="project" value="InterPro"/>
</dbReference>
<dbReference type="InParanoid" id="D8SP96"/>
<dbReference type="Gene3D" id="1.20.272.10">
    <property type="match status" value="1"/>
</dbReference>
<dbReference type="GO" id="GO:0000731">
    <property type="term" value="P:DNA synthesis involved in DNA repair"/>
    <property type="evidence" value="ECO:0000318"/>
    <property type="project" value="GO_Central"/>
</dbReference>
<dbReference type="GO" id="GO:0017116">
    <property type="term" value="F:single-stranded DNA helicase activity"/>
    <property type="evidence" value="ECO:0000318"/>
    <property type="project" value="GO_Central"/>
</dbReference>
<dbReference type="SUPFAM" id="SSF48019">
    <property type="entry name" value="post-AAA+ oligomerization domain-like"/>
    <property type="match status" value="1"/>
</dbReference>
<dbReference type="GO" id="GO:0005524">
    <property type="term" value="F:ATP binding"/>
    <property type="evidence" value="ECO:0007669"/>
    <property type="project" value="UniProtKB-KW"/>
</dbReference>
<dbReference type="Gene3D" id="1.10.8.60">
    <property type="match status" value="1"/>
</dbReference>
<dbReference type="Gene3D" id="1.10.8.10">
    <property type="entry name" value="DNA helicase RuvA subunit, C-terminal domain"/>
    <property type="match status" value="1"/>
</dbReference>
<dbReference type="GO" id="GO:0016887">
    <property type="term" value="F:ATP hydrolysis activity"/>
    <property type="evidence" value="ECO:0007669"/>
    <property type="project" value="InterPro"/>
</dbReference>
<dbReference type="HOGENOM" id="CLU_017985_0_3_1"/>
<dbReference type="InterPro" id="IPR003593">
    <property type="entry name" value="AAA+_ATPase"/>
</dbReference>
<dbReference type="InterPro" id="IPR051314">
    <property type="entry name" value="AAA_ATPase_RarA/MGS1/WRNIP1"/>
</dbReference>
<dbReference type="InterPro" id="IPR009060">
    <property type="entry name" value="UBA-like_sf"/>
</dbReference>
<dbReference type="Proteomes" id="UP000001514">
    <property type="component" value="Unassembled WGS sequence"/>
</dbReference>
<dbReference type="eggNOG" id="KOG2028">
    <property type="taxonomic scope" value="Eukaryota"/>
</dbReference>
<keyword evidence="3" id="KW-0547">Nucleotide-binding</keyword>
<evidence type="ECO:0000256" key="5">
    <source>
        <dbReference type="SAM" id="MobiDB-lite"/>
    </source>
</evidence>
<dbReference type="GO" id="GO:0005634">
    <property type="term" value="C:nucleus"/>
    <property type="evidence" value="ECO:0000318"/>
    <property type="project" value="GO_Central"/>
</dbReference>
<name>D8SP96_SELML</name>
<dbReference type="InterPro" id="IPR027417">
    <property type="entry name" value="P-loop_NTPase"/>
</dbReference>
<dbReference type="GO" id="GO:0008047">
    <property type="term" value="F:enzyme activator activity"/>
    <property type="evidence" value="ECO:0000318"/>
    <property type="project" value="GO_Central"/>
</dbReference>
<dbReference type="PANTHER" id="PTHR13779:SF7">
    <property type="entry name" value="ATPASE WRNIP1"/>
    <property type="match status" value="1"/>
</dbReference>
<dbReference type="EMBL" id="GL377631">
    <property type="protein sequence ID" value="EFJ13743.1"/>
    <property type="molecule type" value="Genomic_DNA"/>
</dbReference>
<gene>
    <name evidence="7" type="ORF">SELMODRAFT_121732</name>
</gene>
<dbReference type="InterPro" id="IPR003959">
    <property type="entry name" value="ATPase_AAA_core"/>
</dbReference>
<dbReference type="Pfam" id="PF22562">
    <property type="entry name" value="UBA_7"/>
    <property type="match status" value="1"/>
</dbReference>
<dbReference type="Gramene" id="EFJ13743">
    <property type="protein sequence ID" value="EFJ13743"/>
    <property type="gene ID" value="SELMODRAFT_121732"/>
</dbReference>
<comment type="similarity">
    <text evidence="1">Belongs to the AAA ATPase family. RarA/MGS1/WRNIP1 subfamily.</text>
</comment>
<organism evidence="8">
    <name type="scientific">Selaginella moellendorffii</name>
    <name type="common">Spikemoss</name>
    <dbReference type="NCBI Taxonomy" id="88036"/>
    <lineage>
        <taxon>Eukaryota</taxon>
        <taxon>Viridiplantae</taxon>
        <taxon>Streptophyta</taxon>
        <taxon>Embryophyta</taxon>
        <taxon>Tracheophyta</taxon>
        <taxon>Lycopodiopsida</taxon>
        <taxon>Selaginellales</taxon>
        <taxon>Selaginellaceae</taxon>
        <taxon>Selaginella</taxon>
    </lineage>
</organism>
<dbReference type="STRING" id="88036.D8SP96"/>
<dbReference type="PANTHER" id="PTHR13779">
    <property type="entry name" value="WERNER HELICASE-INTERACTING PROTEIN 1 FAMILY MEMBER"/>
    <property type="match status" value="1"/>
</dbReference>
<dbReference type="CDD" id="cd14389">
    <property type="entry name" value="UBA_AAA_plant"/>
    <property type="match status" value="1"/>
</dbReference>
<dbReference type="InterPro" id="IPR032423">
    <property type="entry name" value="AAA_assoc_2"/>
</dbReference>
<dbReference type="AlphaFoldDB" id="D8SP96"/>
<dbReference type="Pfam" id="PF00004">
    <property type="entry name" value="AAA"/>
    <property type="match status" value="1"/>
</dbReference>
<dbReference type="CDD" id="cd00009">
    <property type="entry name" value="AAA"/>
    <property type="match status" value="1"/>
</dbReference>
<sequence length="503" mass="55108">MDYLTDMGFSRELAAQALAATGGKSTYKATEWILNQRKSDGIVQKQPALVEPPAKKLKQDEEQQPSPPPPQQKSFPFLSTKVAKKNSKAAVPLAERMRPTSVNDILGQDHLLGPRGILKSLLEGDSLASVIFWGPPGTGKTTLARAIASTVSYRFVALSAVTSGVKEVREVLEEAKKAKKYGQRTLLFLDEVHRFNKAQQDAFLPYVEAGHVVFVGATTENPSFEINAALLSRCKVLTMNKLLPEHLEKLIKRAVLDKEKGVIVSAGISSPEMLRVEDDAVVFLAAAADGDARAALNTLEIAVLAASSRFQMMVVTLADVKDALQRSHVFYDKTGEEHYNIISALHKSMRGGDADASIYWLARMLEGGEGPLYVARRLVRFASEDVGLADPQALPQAIACYQACHFLGMPECNVHLAQCVVYLALAPKSVAVYQAIQAAQQYVREKGQNEPVPLHLRNAPTKLMKDLGYAKGYIYPPSHSGPVEQDYMPSSLRGLKFLRWPPT</sequence>
<feature type="region of interest" description="Disordered" evidence="5">
    <location>
        <begin position="43"/>
        <end position="76"/>
    </location>
</feature>
<dbReference type="KEGG" id="smo:SELMODRAFT_121732"/>
<dbReference type="FunCoup" id="D8SP96">
    <property type="interactions" value="2766"/>
</dbReference>
<dbReference type="Gene3D" id="3.40.50.300">
    <property type="entry name" value="P-loop containing nucleotide triphosphate hydrolases"/>
    <property type="match status" value="1"/>
</dbReference>